<proteinExistence type="predicted"/>
<dbReference type="EMBL" id="CCEJ010000003">
    <property type="protein sequence ID" value="CDR33766.1"/>
    <property type="molecule type" value="Genomic_DNA"/>
</dbReference>
<feature type="signal peptide" evidence="1">
    <location>
        <begin position="1"/>
        <end position="20"/>
    </location>
</feature>
<reference evidence="2" key="2">
    <citation type="submission" date="2014-09" db="EMBL/GenBank/DDBJ databases">
        <title>Criblamydia sequanensis harbors a mega-plasmid encoding arsenite resistance.</title>
        <authorList>
            <person name="Bertelli C."/>
            <person name="Goesmann A."/>
            <person name="Greub G."/>
        </authorList>
    </citation>
    <scope>NUCLEOTIDE SEQUENCE [LARGE SCALE GENOMIC DNA]</scope>
    <source>
        <strain evidence="2">CRIB-18</strain>
    </source>
</reference>
<organism evidence="2 3">
    <name type="scientific">Candidatus Criblamydia sequanensis CRIB-18</name>
    <dbReference type="NCBI Taxonomy" id="1437425"/>
    <lineage>
        <taxon>Bacteria</taxon>
        <taxon>Pseudomonadati</taxon>
        <taxon>Chlamydiota</taxon>
        <taxon>Chlamydiia</taxon>
        <taxon>Parachlamydiales</taxon>
        <taxon>Candidatus Criblamydiaceae</taxon>
        <taxon>Candidatus Criblamydia</taxon>
    </lineage>
</organism>
<accession>A0A090CYW0</accession>
<evidence type="ECO:0000256" key="1">
    <source>
        <dbReference type="SAM" id="SignalP"/>
    </source>
</evidence>
<gene>
    <name evidence="2" type="ORF">CSEC_0939</name>
</gene>
<protein>
    <submittedName>
        <fullName evidence="2">Conserved putative secreted protein</fullName>
    </submittedName>
</protein>
<feature type="chain" id="PRO_5001853756" evidence="1">
    <location>
        <begin position="21"/>
        <end position="288"/>
    </location>
</feature>
<comment type="caution">
    <text evidence="2">The sequence shown here is derived from an EMBL/GenBank/DDBJ whole genome shotgun (WGS) entry which is preliminary data.</text>
</comment>
<name>A0A090CYW0_9BACT</name>
<dbReference type="AlphaFoldDB" id="A0A090CYW0"/>
<dbReference type="STRING" id="1437425.CSEC_0939"/>
<sequence length="288" mass="33501">MIMSKTLFLLSFLVFQSLSANPLAEQFKQLGYSEICNKEQGSETFDSLYAHFDEFIAFLQKNPSWAKKLYIAKERFIRSKERNYYSTDFFGFYDESEKEGRKQIAFYYSTHFHEFVCSRYKEFNEVPEITLFLDTCRNIQNPFGTLFQQAASEIGLETIFSSEYGEPPVLFKVIKYLPSYNVLRPHYDGTVFSFFLDSTDNQSLLLSPYKSLFTVDDFFSPIRVFPRETKKSSILIIPGTFLAEFSIFPTPHIVTKSGQTRYAAIAFAMRPNYTAQKNEFSLLPAFSH</sequence>
<evidence type="ECO:0000313" key="3">
    <source>
        <dbReference type="Proteomes" id="UP000031552"/>
    </source>
</evidence>
<dbReference type="eggNOG" id="ENOG5033SDU">
    <property type="taxonomic scope" value="Bacteria"/>
</dbReference>
<dbReference type="Proteomes" id="UP000031552">
    <property type="component" value="Unassembled WGS sequence"/>
</dbReference>
<keyword evidence="1" id="KW-0732">Signal</keyword>
<evidence type="ECO:0000313" key="2">
    <source>
        <dbReference type="EMBL" id="CDR33766.1"/>
    </source>
</evidence>
<keyword evidence="3" id="KW-1185">Reference proteome</keyword>
<reference evidence="2" key="1">
    <citation type="submission" date="2013-12" db="EMBL/GenBank/DDBJ databases">
        <authorList>
            <person name="Linke B."/>
        </authorList>
    </citation>
    <scope>NUCLEOTIDE SEQUENCE [LARGE SCALE GENOMIC DNA]</scope>
    <source>
        <strain evidence="2">CRIB-18</strain>
    </source>
</reference>